<name>A0A4P5ZGG7_PLAAG</name>
<dbReference type="AlphaFoldDB" id="A0A4P5ZGG7"/>
<dbReference type="NCBIfam" id="TIGR01901">
    <property type="entry name" value="adhes_NPXG"/>
    <property type="match status" value="1"/>
</dbReference>
<organism evidence="2 3">
    <name type="scientific">Planktothrix agardhii CCAP 1459/11A</name>
    <dbReference type="NCBI Taxonomy" id="282420"/>
    <lineage>
        <taxon>Bacteria</taxon>
        <taxon>Bacillati</taxon>
        <taxon>Cyanobacteriota</taxon>
        <taxon>Cyanophyceae</taxon>
        <taxon>Oscillatoriophycideae</taxon>
        <taxon>Oscillatoriales</taxon>
        <taxon>Microcoleaceae</taxon>
        <taxon>Planktothrix</taxon>
    </lineage>
</organism>
<feature type="domain" description="Filamentous haemagglutinin FhaB/tRNA nuclease CdiA-like TPS" evidence="1">
    <location>
        <begin position="40"/>
        <end position="153"/>
    </location>
</feature>
<dbReference type="RefSeq" id="WP_158295810.1">
    <property type="nucleotide sequence ID" value="NZ_BJCD01000053.1"/>
</dbReference>
<dbReference type="InterPro" id="IPR011050">
    <property type="entry name" value="Pectin_lyase_fold/virulence"/>
</dbReference>
<dbReference type="InterPro" id="IPR012334">
    <property type="entry name" value="Pectin_lyas_fold"/>
</dbReference>
<comment type="caution">
    <text evidence="2">The sequence shown here is derived from an EMBL/GenBank/DDBJ whole genome shotgun (WGS) entry which is preliminary data.</text>
</comment>
<dbReference type="InterPro" id="IPR008638">
    <property type="entry name" value="FhaB/CdiA-like_TPS"/>
</dbReference>
<sequence length="1231" mass="126351">MNKLTRYCQFGLFLSLKIAILTEVTLKASWAQIVPDATLGSESSRVTPTVNGDSSTIDQIEGGAIRRANLFHSFQDFNVNEGQGAFFVNPSGIENILTRVTGNKPSQILGTLGVLGDANLFFINPNGIFFGPNARLQINGSFVASTASSLTFNNGFQFSTNDPKSPPLLTVDIPIGLRFRDHPGNIINQSKVPQNSNPERLGLSVQDGKNLIFAGGDVRLEGGGLLTLGGQIEIGGLSESGTIGLENNNNIWRLNYSENGTRGNVSFTNNAIVFVGGVGTGGITINGRNLEVLEGTKIVAGVFPNSGSPETRSGNIEINVTDTMRVDNDSVIANQISNGGFGTSGDIILNVGSLQVINSGTIRTVVYGQGNTGRIIINATGNIELDNGLITNRINEKAVGNTQGIFITTGNLVISNGGLISSIVAGRGNTDQINIQARNGITLSGIDETGKNSSSITSTLASESIGNTGDILINAPSLSITHGASINTATQGTGSSGNIYLQVRGNVFISGEVPTGIHTDSFLAGSGKAGNIFITAVAFNLANGAQLTSTSSGDGNGGDINIIAKDAIFNGGNDFLTGIYTMTPGGYPQLGLTATGKAGNINIIADSVDLTEGVLFTTLSTTAKGAGDITINAVDSVSIREGSSLLTMGISAGNSGNITIQAGNQVSFDGVGNRFSSILRALTLPANLSSLADLPIFNNPSSSVISTAVIDLPSASSNNRGQSGNIEITARSVSVTNGAFLSATTLGEGNAGNIIIKATDRVSFDGAAPLASDSSLTNESLISNFNTEIRPPSGASSDVGAVRGTVGKGNGGDIIIETRSLSVTGGAQLSTLTSGQGDAGNIIIQAFDGVDISNSDITLPAPSGLLSATEQGATGKGGEIRITTGNLRVADSSILTARTNSAFNGGNINIQANRLELTNGGQLLTSAFSQGDAGNVKVNASDRITISGQSTNNTFSTNDTAASGIFVRSQQAETGAGEAGRIEVNTPTLILENGASLTSASASVNGGDIFLQVPDLIIMRDNSSISASAGTVEAGGNGGNINISSDILATFENSDITANAFEGNGGNVNINAQSIFGTEFRPQETSDSDITASSTFGQQGEVRLNLSGIDVNGGLADLPEIIVDPDRLIAQNPCTLGKKSQFVDQRRGGLPTSPSDILTSDASRVSLVAPVVDSTGNTRVRSRKAPIRSESEPIVPATGLVINAQGEIILAATERTDSVNRIGWRTSAGCQ</sequence>
<accession>A0A4P5ZGG7</accession>
<reference evidence="3" key="1">
    <citation type="submission" date="2019-02" db="EMBL/GenBank/DDBJ databases">
        <title>Draft genome sequence of Planktothrix agardhii NIES-905.</title>
        <authorList>
            <person name="Yamaguchi H."/>
            <person name="Suzuki S."/>
            <person name="Kawachi M."/>
        </authorList>
    </citation>
    <scope>NUCLEOTIDE SEQUENCE [LARGE SCALE GENOMIC DNA]</scope>
    <source>
        <strain evidence="3">CCAP 1459/11A</strain>
    </source>
</reference>
<dbReference type="SUPFAM" id="SSF51126">
    <property type="entry name" value="Pectin lyase-like"/>
    <property type="match status" value="6"/>
</dbReference>
<evidence type="ECO:0000313" key="3">
    <source>
        <dbReference type="Proteomes" id="UP000299794"/>
    </source>
</evidence>
<gene>
    <name evidence="2" type="ORF">PA905_34070</name>
</gene>
<evidence type="ECO:0000259" key="1">
    <source>
        <dbReference type="SMART" id="SM00912"/>
    </source>
</evidence>
<evidence type="ECO:0000313" key="2">
    <source>
        <dbReference type="EMBL" id="GDZ95168.1"/>
    </source>
</evidence>
<dbReference type="Gene3D" id="2.160.20.10">
    <property type="entry name" value="Single-stranded right-handed beta-helix, Pectin lyase-like"/>
    <property type="match status" value="4"/>
</dbReference>
<dbReference type="Proteomes" id="UP000299794">
    <property type="component" value="Unassembled WGS sequence"/>
</dbReference>
<dbReference type="EMBL" id="BJCD01000053">
    <property type="protein sequence ID" value="GDZ95168.1"/>
    <property type="molecule type" value="Genomic_DNA"/>
</dbReference>
<dbReference type="SMART" id="SM00912">
    <property type="entry name" value="Haemagg_act"/>
    <property type="match status" value="1"/>
</dbReference>
<protein>
    <submittedName>
        <fullName evidence="2">Filamentous hemagglutinin outer membrane protein</fullName>
    </submittedName>
</protein>
<dbReference type="Pfam" id="PF05860">
    <property type="entry name" value="TPS"/>
    <property type="match status" value="1"/>
</dbReference>
<proteinExistence type="predicted"/>